<dbReference type="HOGENOM" id="CLU_2993687_0_0_0"/>
<organism evidence="1 2">
    <name type="scientific">Rhodopirellula baltica (strain DSM 10527 / NCIMB 13988 / SH1)</name>
    <dbReference type="NCBI Taxonomy" id="243090"/>
    <lineage>
        <taxon>Bacteria</taxon>
        <taxon>Pseudomonadati</taxon>
        <taxon>Planctomycetota</taxon>
        <taxon>Planctomycetia</taxon>
        <taxon>Pirellulales</taxon>
        <taxon>Pirellulaceae</taxon>
        <taxon>Rhodopirellula</taxon>
    </lineage>
</organism>
<keyword evidence="2" id="KW-1185">Reference proteome</keyword>
<dbReference type="EnsemblBacteria" id="CAD73643">
    <property type="protein sequence ID" value="CAD73643"/>
    <property type="gene ID" value="RB4208"/>
</dbReference>
<accession>Q7USZ9</accession>
<dbReference type="InParanoid" id="Q7USZ9"/>
<protein>
    <submittedName>
        <fullName evidence="1">Uncharacterized protein</fullName>
    </submittedName>
</protein>
<sequence>MVSETFTSGMLAPVLLLWLARGGRFSSPSSDQVWLGKSARTAFYARHWSQCRDLAIR</sequence>
<dbReference type="Proteomes" id="UP000001025">
    <property type="component" value="Chromosome"/>
</dbReference>
<evidence type="ECO:0000313" key="1">
    <source>
        <dbReference type="EMBL" id="CAD73643.1"/>
    </source>
</evidence>
<evidence type="ECO:0000313" key="2">
    <source>
        <dbReference type="Proteomes" id="UP000001025"/>
    </source>
</evidence>
<dbReference type="KEGG" id="rba:RB4208"/>
<dbReference type="STRING" id="243090.RB4208"/>
<proteinExistence type="predicted"/>
<reference evidence="1 2" key="1">
    <citation type="journal article" date="2003" name="Proc. Natl. Acad. Sci. U.S.A.">
        <title>Complete genome sequence of the marine planctomycete Pirellula sp. strain 1.</title>
        <authorList>
            <person name="Gloeckner F.O."/>
            <person name="Kube M."/>
            <person name="Bauer M."/>
            <person name="Teeling H."/>
            <person name="Lombardot T."/>
            <person name="Ludwig W."/>
            <person name="Gade D."/>
            <person name="Beck A."/>
            <person name="Borzym K."/>
            <person name="Heitmann K."/>
            <person name="Rabus R."/>
            <person name="Schlesner H."/>
            <person name="Amann R."/>
            <person name="Reinhardt R."/>
        </authorList>
    </citation>
    <scope>NUCLEOTIDE SEQUENCE [LARGE SCALE GENOMIC DNA]</scope>
    <source>
        <strain evidence="2">DSM 10527 / NCIMB 13988 / SH1</strain>
    </source>
</reference>
<gene>
    <name evidence="1" type="ordered locus">RB4208</name>
</gene>
<dbReference type="EMBL" id="BX294140">
    <property type="protein sequence ID" value="CAD73643.1"/>
    <property type="molecule type" value="Genomic_DNA"/>
</dbReference>
<dbReference type="AlphaFoldDB" id="Q7USZ9"/>
<name>Q7USZ9_RHOBA</name>